<name>A0A6J4TYE1_9ACTN</name>
<proteinExistence type="predicted"/>
<feature type="compositionally biased region" description="Polar residues" evidence="1">
    <location>
        <begin position="37"/>
        <end position="49"/>
    </location>
</feature>
<sequence length="61" mass="6294">CVWRVAGAGIYRSHTHTRGPGYGAHIPPAPGPLVSSRGRNPNELTTRTAPSCPGVAGRGAF</sequence>
<reference evidence="2" key="1">
    <citation type="submission" date="2020-02" db="EMBL/GenBank/DDBJ databases">
        <authorList>
            <person name="Meier V. D."/>
        </authorList>
    </citation>
    <scope>NUCLEOTIDE SEQUENCE</scope>
    <source>
        <strain evidence="2">AVDCRST_MAG85</strain>
    </source>
</reference>
<organism evidence="2">
    <name type="scientific">uncultured Solirubrobacteraceae bacterium</name>
    <dbReference type="NCBI Taxonomy" id="1162706"/>
    <lineage>
        <taxon>Bacteria</taxon>
        <taxon>Bacillati</taxon>
        <taxon>Actinomycetota</taxon>
        <taxon>Thermoleophilia</taxon>
        <taxon>Solirubrobacterales</taxon>
        <taxon>Solirubrobacteraceae</taxon>
        <taxon>environmental samples</taxon>
    </lineage>
</organism>
<gene>
    <name evidence="2" type="ORF">AVDCRST_MAG85-4035</name>
</gene>
<protein>
    <submittedName>
        <fullName evidence="2">Uncharacterized protein</fullName>
    </submittedName>
</protein>
<accession>A0A6J4TYE1</accession>
<feature type="region of interest" description="Disordered" evidence="1">
    <location>
        <begin position="14"/>
        <end position="61"/>
    </location>
</feature>
<dbReference type="AlphaFoldDB" id="A0A6J4TYE1"/>
<feature type="non-terminal residue" evidence="2">
    <location>
        <position position="61"/>
    </location>
</feature>
<evidence type="ECO:0000313" key="2">
    <source>
        <dbReference type="EMBL" id="CAA9535181.1"/>
    </source>
</evidence>
<feature type="non-terminal residue" evidence="2">
    <location>
        <position position="1"/>
    </location>
</feature>
<evidence type="ECO:0000256" key="1">
    <source>
        <dbReference type="SAM" id="MobiDB-lite"/>
    </source>
</evidence>
<dbReference type="EMBL" id="CADCVT010000455">
    <property type="protein sequence ID" value="CAA9535181.1"/>
    <property type="molecule type" value="Genomic_DNA"/>
</dbReference>